<dbReference type="CDD" id="cd06422">
    <property type="entry name" value="NTP_transferase_like_1"/>
    <property type="match status" value="1"/>
</dbReference>
<dbReference type="EMBL" id="CP000302">
    <property type="protein sequence ID" value="ABE56162.1"/>
    <property type="molecule type" value="Genomic_DNA"/>
</dbReference>
<dbReference type="GO" id="GO:0016779">
    <property type="term" value="F:nucleotidyltransferase activity"/>
    <property type="evidence" value="ECO:0007669"/>
    <property type="project" value="UniProtKB-KW"/>
</dbReference>
<gene>
    <name evidence="4" type="ordered locus">Sden_2883</name>
</gene>
<dbReference type="SUPFAM" id="SSF53448">
    <property type="entry name" value="Nucleotide-diphospho-sugar transferases"/>
    <property type="match status" value="1"/>
</dbReference>
<dbReference type="eggNOG" id="COG1208">
    <property type="taxonomic scope" value="Bacteria"/>
</dbReference>
<keyword evidence="2" id="KW-0548">Nucleotidyltransferase</keyword>
<dbReference type="InterPro" id="IPR005835">
    <property type="entry name" value="NTP_transferase_dom"/>
</dbReference>
<sequence length="239" mass="25975">MKAMILAAGRGERLRPLTDTVPKPLVCAAGKPLIVYHLEKLAAIGVTDVVINHAWLGHKLVDTLGSGQQWGVNIHYSEETQALETAGGIKKALPLLGDDPFLVINGDVFIDTLPVMPELKSINPDNGCLAHLWLVENPSQHPNGDFGFVSQEGVTTAELSQGPLSADLKLNFTFSGIGLYHPQLFDDIPEGPVPLGPLLREKMALGQVQGQLHRSFWCDVGTLERLAQLETRLELAARR</sequence>
<dbReference type="RefSeq" id="WP_011497311.1">
    <property type="nucleotide sequence ID" value="NC_007954.1"/>
</dbReference>
<protein>
    <submittedName>
        <fullName evidence="4">Nucleotidyl transferase</fullName>
    </submittedName>
</protein>
<proteinExistence type="predicted"/>
<dbReference type="InterPro" id="IPR029044">
    <property type="entry name" value="Nucleotide-diphossugar_trans"/>
</dbReference>
<dbReference type="InterPro" id="IPR050065">
    <property type="entry name" value="GlmU-like"/>
</dbReference>
<dbReference type="NCBIfam" id="NF045761">
    <property type="entry name" value="NAMPUrTaseMurU"/>
    <property type="match status" value="1"/>
</dbReference>
<reference evidence="4 5" key="1">
    <citation type="submission" date="2006-03" db="EMBL/GenBank/DDBJ databases">
        <title>Complete sequence of Shewanella denitrificans OS217.</title>
        <authorList>
            <consortium name="US DOE Joint Genome Institute"/>
            <person name="Copeland A."/>
            <person name="Lucas S."/>
            <person name="Lapidus A."/>
            <person name="Barry K."/>
            <person name="Detter J.C."/>
            <person name="Glavina del Rio T."/>
            <person name="Hammon N."/>
            <person name="Israni S."/>
            <person name="Dalin E."/>
            <person name="Tice H."/>
            <person name="Pitluck S."/>
            <person name="Brettin T."/>
            <person name="Bruce D."/>
            <person name="Han C."/>
            <person name="Tapia R."/>
            <person name="Gilna P."/>
            <person name="Kiss H."/>
            <person name="Schmutz J."/>
            <person name="Larimer F."/>
            <person name="Land M."/>
            <person name="Hauser L."/>
            <person name="Kyrpides N."/>
            <person name="Lykidis A."/>
            <person name="Richardson P."/>
        </authorList>
    </citation>
    <scope>NUCLEOTIDE SEQUENCE [LARGE SCALE GENOMIC DNA]</scope>
    <source>
        <strain evidence="5">OS217 / ATCC BAA-1090 / DSM 15013</strain>
    </source>
</reference>
<dbReference type="Pfam" id="PF00483">
    <property type="entry name" value="NTP_transferase"/>
    <property type="match status" value="1"/>
</dbReference>
<dbReference type="Proteomes" id="UP000001982">
    <property type="component" value="Chromosome"/>
</dbReference>
<dbReference type="AlphaFoldDB" id="Q12K64"/>
<evidence type="ECO:0000313" key="4">
    <source>
        <dbReference type="EMBL" id="ABE56162.1"/>
    </source>
</evidence>
<dbReference type="STRING" id="318161.Sden_2883"/>
<evidence type="ECO:0000259" key="3">
    <source>
        <dbReference type="Pfam" id="PF00483"/>
    </source>
</evidence>
<evidence type="ECO:0000256" key="2">
    <source>
        <dbReference type="ARBA" id="ARBA00022695"/>
    </source>
</evidence>
<dbReference type="InterPro" id="IPR054790">
    <property type="entry name" value="MurU"/>
</dbReference>
<dbReference type="Gene3D" id="3.90.550.10">
    <property type="entry name" value="Spore Coat Polysaccharide Biosynthesis Protein SpsA, Chain A"/>
    <property type="match status" value="1"/>
</dbReference>
<dbReference type="PANTHER" id="PTHR43584:SF8">
    <property type="entry name" value="N-ACETYLMURAMATE ALPHA-1-PHOSPHATE URIDYLYLTRANSFERASE"/>
    <property type="match status" value="1"/>
</dbReference>
<evidence type="ECO:0000256" key="1">
    <source>
        <dbReference type="ARBA" id="ARBA00022679"/>
    </source>
</evidence>
<dbReference type="PANTHER" id="PTHR43584">
    <property type="entry name" value="NUCLEOTIDYL TRANSFERASE"/>
    <property type="match status" value="1"/>
</dbReference>
<dbReference type="HOGENOM" id="CLU_029499_2_1_6"/>
<keyword evidence="1 4" id="KW-0808">Transferase</keyword>
<dbReference type="OrthoDB" id="9788272at2"/>
<feature type="domain" description="Nucleotidyl transferase" evidence="3">
    <location>
        <begin position="2"/>
        <end position="230"/>
    </location>
</feature>
<evidence type="ECO:0000313" key="5">
    <source>
        <dbReference type="Proteomes" id="UP000001982"/>
    </source>
</evidence>
<accession>Q12K64</accession>
<name>Q12K64_SHEDO</name>
<dbReference type="KEGG" id="sdn:Sden_2883"/>
<organism evidence="4 5">
    <name type="scientific">Shewanella denitrificans (strain OS217 / ATCC BAA-1090 / DSM 15013)</name>
    <dbReference type="NCBI Taxonomy" id="318161"/>
    <lineage>
        <taxon>Bacteria</taxon>
        <taxon>Pseudomonadati</taxon>
        <taxon>Pseudomonadota</taxon>
        <taxon>Gammaproteobacteria</taxon>
        <taxon>Alteromonadales</taxon>
        <taxon>Shewanellaceae</taxon>
        <taxon>Shewanella</taxon>
    </lineage>
</organism>
<keyword evidence="5" id="KW-1185">Reference proteome</keyword>